<dbReference type="HOGENOM" id="CLU_001570_5_1_1"/>
<gene>
    <name evidence="4" type="primary">Cyp313a5</name>
    <name evidence="4" type="ORF">CG15807</name>
</gene>
<dbReference type="AGR" id="FB:FBgn0038005"/>
<keyword evidence="1" id="KW-1133">Transmembrane helix</keyword>
<evidence type="ECO:0000313" key="3">
    <source>
        <dbReference type="EMBL" id="AAY82227.1"/>
    </source>
</evidence>
<dbReference type="AlphaFoldDB" id="Q3YNA8"/>
<feature type="non-terminal residue" evidence="3">
    <location>
        <position position="33"/>
    </location>
</feature>
<sequence>MLTLQIFEAFAIILCVYFLWSRRRFYIMMLKLP</sequence>
<evidence type="ECO:0000256" key="1">
    <source>
        <dbReference type="SAM" id="Phobius"/>
    </source>
</evidence>
<reference evidence="3" key="1">
    <citation type="journal article" date="2005" name="BMC Genomics">
        <title>Reverse transcriptional profiling: non-correspondence of transcript level variation and proximal promoter polymorphism.</title>
        <authorList>
            <person name="Brown R.P."/>
            <person name="Feder M.E."/>
        </authorList>
    </citation>
    <scope>NUCLEOTIDE SEQUENCE</scope>
    <source>
        <strain evidence="2">Oregon R</strain>
        <strain evidence="3">Russian 2b</strain>
    </source>
</reference>
<keyword evidence="1" id="KW-0472">Membrane</keyword>
<dbReference type="UCSC" id="CG15807-RA">
    <property type="organism name" value="d. melanogaster"/>
</dbReference>
<dbReference type="OrthoDB" id="1470350at2759"/>
<evidence type="ECO:0000313" key="2">
    <source>
        <dbReference type="EMBL" id="AAY82226.1"/>
    </source>
</evidence>
<dbReference type="EMBL" id="DQ017446">
    <property type="protein sequence ID" value="AAY82226.1"/>
    <property type="molecule type" value="Genomic_DNA"/>
</dbReference>
<name>Q3YNA8_DROME</name>
<dbReference type="EMBL" id="DQ017447">
    <property type="protein sequence ID" value="AAY82227.1"/>
    <property type="molecule type" value="Genomic_DNA"/>
</dbReference>
<organism evidence="3">
    <name type="scientific">Drosophila melanogaster</name>
    <name type="common">Fruit fly</name>
    <dbReference type="NCBI Taxonomy" id="7227"/>
    <lineage>
        <taxon>Eukaryota</taxon>
        <taxon>Metazoa</taxon>
        <taxon>Ecdysozoa</taxon>
        <taxon>Arthropoda</taxon>
        <taxon>Hexapoda</taxon>
        <taxon>Insecta</taxon>
        <taxon>Pterygota</taxon>
        <taxon>Neoptera</taxon>
        <taxon>Endopterygota</taxon>
        <taxon>Diptera</taxon>
        <taxon>Brachycera</taxon>
        <taxon>Muscomorpha</taxon>
        <taxon>Ephydroidea</taxon>
        <taxon>Drosophilidae</taxon>
        <taxon>Drosophila</taxon>
        <taxon>Sophophora</taxon>
    </lineage>
</organism>
<proteinExistence type="predicted"/>
<dbReference type="FlyBase" id="FBgn0038005">
    <property type="gene designation" value="Cyp313a5"/>
</dbReference>
<protein>
    <submittedName>
        <fullName evidence="3">CG15807</fullName>
    </submittedName>
</protein>
<keyword evidence="1" id="KW-0812">Transmembrane</keyword>
<accession>Q3YNA8</accession>
<evidence type="ECO:0000313" key="4">
    <source>
        <dbReference type="FlyBase" id="FBgn0038005"/>
    </source>
</evidence>
<feature type="transmembrane region" description="Helical" evidence="1">
    <location>
        <begin position="6"/>
        <end position="22"/>
    </location>
</feature>